<accession>A0ABW8IQN3</accession>
<dbReference type="Proteomes" id="UP001620409">
    <property type="component" value="Unassembled WGS sequence"/>
</dbReference>
<dbReference type="RefSeq" id="WP_380007169.1">
    <property type="nucleotide sequence ID" value="NZ_JADIKI010000023.1"/>
</dbReference>
<dbReference type="EMBL" id="JADIKI010000023">
    <property type="protein sequence ID" value="MFK2857113.1"/>
    <property type="molecule type" value="Genomic_DNA"/>
</dbReference>
<sequence>MGQGIVRRIFTLAERLEPDRKAIWEWLFHAQIETLGGCTAMELIFADRGEQVVVLLERALRDEEGTAVVTDTRRLPRAH</sequence>
<evidence type="ECO:0000313" key="1">
    <source>
        <dbReference type="EMBL" id="MFK2857113.1"/>
    </source>
</evidence>
<protein>
    <recommendedName>
        <fullName evidence="3">DUF2384 domain-containing protein</fullName>
    </recommendedName>
</protein>
<keyword evidence="2" id="KW-1185">Reference proteome</keyword>
<evidence type="ECO:0008006" key="3">
    <source>
        <dbReference type="Google" id="ProtNLM"/>
    </source>
</evidence>
<organism evidence="1 2">
    <name type="scientific">Dyella humi</name>
    <dbReference type="NCBI Taxonomy" id="1770547"/>
    <lineage>
        <taxon>Bacteria</taxon>
        <taxon>Pseudomonadati</taxon>
        <taxon>Pseudomonadota</taxon>
        <taxon>Gammaproteobacteria</taxon>
        <taxon>Lysobacterales</taxon>
        <taxon>Rhodanobacteraceae</taxon>
        <taxon>Dyella</taxon>
    </lineage>
</organism>
<gene>
    <name evidence="1" type="ORF">ISP18_21095</name>
</gene>
<proteinExistence type="predicted"/>
<reference evidence="1 2" key="1">
    <citation type="submission" date="2020-10" db="EMBL/GenBank/DDBJ databases">
        <title>Phylogeny of dyella-like bacteria.</title>
        <authorList>
            <person name="Fu J."/>
        </authorList>
    </citation>
    <scope>NUCLEOTIDE SEQUENCE [LARGE SCALE GENOMIC DNA]</scope>
    <source>
        <strain evidence="1 2">DHG40</strain>
    </source>
</reference>
<name>A0ABW8IQN3_9GAMM</name>
<evidence type="ECO:0000313" key="2">
    <source>
        <dbReference type="Proteomes" id="UP001620409"/>
    </source>
</evidence>
<comment type="caution">
    <text evidence="1">The sequence shown here is derived from an EMBL/GenBank/DDBJ whole genome shotgun (WGS) entry which is preliminary data.</text>
</comment>